<proteinExistence type="predicted"/>
<dbReference type="SUPFAM" id="SSF50715">
    <property type="entry name" value="Ribosomal protein L25-like"/>
    <property type="match status" value="1"/>
</dbReference>
<dbReference type="EMBL" id="LFWU01000095">
    <property type="protein sequence ID" value="KON31641.1"/>
    <property type="molecule type" value="Genomic_DNA"/>
</dbReference>
<sequence length="84" mass="9488">MVKAAFLNESYEEAKRLGAPLIHWIPFDSGLDCEVVMSDASVVKGMAEDACRVLKPNEIIQFQRFGFVRVDKVGKKLLTFFAHK</sequence>
<evidence type="ECO:0000313" key="3">
    <source>
        <dbReference type="EMBL" id="KON31641.1"/>
    </source>
</evidence>
<dbReference type="Proteomes" id="UP000037237">
    <property type="component" value="Unassembled WGS sequence"/>
</dbReference>
<evidence type="ECO:0000313" key="4">
    <source>
        <dbReference type="Proteomes" id="UP000037237"/>
    </source>
</evidence>
<feature type="domain" description="tRNA synthetases class I (E and Q) anti-codon binding" evidence="2">
    <location>
        <begin position="22"/>
        <end position="71"/>
    </location>
</feature>
<dbReference type="GO" id="GO:0006412">
    <property type="term" value="P:translation"/>
    <property type="evidence" value="ECO:0007669"/>
    <property type="project" value="UniProtKB-KW"/>
</dbReference>
<evidence type="ECO:0000256" key="1">
    <source>
        <dbReference type="ARBA" id="ARBA00022917"/>
    </source>
</evidence>
<dbReference type="Gene3D" id="2.40.240.100">
    <property type="match status" value="1"/>
</dbReference>
<organism evidence="3 4">
    <name type="scientific">miscellaneous Crenarchaeota group-1 archaeon SG8-32-1</name>
    <dbReference type="NCBI Taxonomy" id="1685124"/>
    <lineage>
        <taxon>Archaea</taxon>
        <taxon>Candidatus Bathyarchaeota</taxon>
        <taxon>MCG-1</taxon>
    </lineage>
</organism>
<evidence type="ECO:0000259" key="2">
    <source>
        <dbReference type="Pfam" id="PF20974"/>
    </source>
</evidence>
<gene>
    <name evidence="3" type="ORF">AC477_04055</name>
</gene>
<keyword evidence="1" id="KW-0648">Protein biosynthesis</keyword>
<dbReference type="AlphaFoldDB" id="A0A0M0BTY5"/>
<dbReference type="Pfam" id="PF20974">
    <property type="entry name" value="tRNA-synt_1c_C2"/>
    <property type="match status" value="1"/>
</dbReference>
<comment type="caution">
    <text evidence="3">The sequence shown here is derived from an EMBL/GenBank/DDBJ whole genome shotgun (WGS) entry which is preliminary data.</text>
</comment>
<dbReference type="InterPro" id="IPR049437">
    <property type="entry name" value="tRNA-synt_1c_C2"/>
</dbReference>
<protein>
    <recommendedName>
        <fullName evidence="2">tRNA synthetases class I (E and Q) anti-codon binding domain-containing protein</fullName>
    </recommendedName>
</protein>
<name>A0A0M0BTY5_9ARCH</name>
<accession>A0A0M0BTY5</accession>
<reference evidence="3 4" key="1">
    <citation type="submission" date="2015-06" db="EMBL/GenBank/DDBJ databases">
        <title>New insights into the roles of widespread benthic archaea in carbon and nitrogen cycling.</title>
        <authorList>
            <person name="Lazar C.S."/>
            <person name="Baker B.J."/>
            <person name="Seitz K.W."/>
            <person name="Hyde A.S."/>
            <person name="Dick G.J."/>
            <person name="Hinrichs K.-U."/>
            <person name="Teske A.P."/>
        </authorList>
    </citation>
    <scope>NUCLEOTIDE SEQUENCE [LARGE SCALE GENOMIC DNA]</scope>
    <source>
        <strain evidence="3">SG8-32-1</strain>
    </source>
</reference>
<dbReference type="InterPro" id="IPR011035">
    <property type="entry name" value="Ribosomal_bL25/Gln-tRNA_synth"/>
</dbReference>